<name>A0A6S7HIC9_PARCT</name>
<evidence type="ECO:0000313" key="3">
    <source>
        <dbReference type="Proteomes" id="UP001152795"/>
    </source>
</evidence>
<dbReference type="OrthoDB" id="6008625at2759"/>
<organism evidence="2 3">
    <name type="scientific">Paramuricea clavata</name>
    <name type="common">Red gorgonian</name>
    <name type="synonym">Violescent sea-whip</name>
    <dbReference type="NCBI Taxonomy" id="317549"/>
    <lineage>
        <taxon>Eukaryota</taxon>
        <taxon>Metazoa</taxon>
        <taxon>Cnidaria</taxon>
        <taxon>Anthozoa</taxon>
        <taxon>Octocorallia</taxon>
        <taxon>Malacalcyonacea</taxon>
        <taxon>Plexauridae</taxon>
        <taxon>Paramuricea</taxon>
    </lineage>
</organism>
<dbReference type="AlphaFoldDB" id="A0A6S7HIC9"/>
<protein>
    <submittedName>
        <fullName evidence="2">Uncharacterized protein</fullName>
    </submittedName>
</protein>
<dbReference type="Proteomes" id="UP001152795">
    <property type="component" value="Unassembled WGS sequence"/>
</dbReference>
<dbReference type="EMBL" id="CACRXK020004481">
    <property type="protein sequence ID" value="CAB4002910.1"/>
    <property type="molecule type" value="Genomic_DNA"/>
</dbReference>
<evidence type="ECO:0000313" key="2">
    <source>
        <dbReference type="EMBL" id="CAB4002910.1"/>
    </source>
</evidence>
<comment type="caution">
    <text evidence="2">The sequence shown here is derived from an EMBL/GenBank/DDBJ whole genome shotgun (WGS) entry which is preliminary data.</text>
</comment>
<gene>
    <name evidence="2" type="ORF">PACLA_8A006439</name>
</gene>
<evidence type="ECO:0000256" key="1">
    <source>
        <dbReference type="SAM" id="MobiDB-lite"/>
    </source>
</evidence>
<keyword evidence="3" id="KW-1185">Reference proteome</keyword>
<sequence length="158" mass="18232">NKVVVKEKHLTPATLHRTDEEYLERKQTGLFNAWQNLKTPQKTKPVPMAKQTTSTKGHHSGDGNLPKVSSILESNETSYNKEKMHSLEEMVRYFVHKVYPYQVIAMGLAATKYGYKSKSAIASFLHKTCMNNLNIDDCNNAIDYLQYLCPYFRFCPFF</sequence>
<proteinExistence type="predicted"/>
<feature type="non-terminal residue" evidence="2">
    <location>
        <position position="1"/>
    </location>
</feature>
<reference evidence="2" key="1">
    <citation type="submission" date="2020-04" db="EMBL/GenBank/DDBJ databases">
        <authorList>
            <person name="Alioto T."/>
            <person name="Alioto T."/>
            <person name="Gomez Garrido J."/>
        </authorList>
    </citation>
    <scope>NUCLEOTIDE SEQUENCE</scope>
    <source>
        <strain evidence="2">A484AB</strain>
    </source>
</reference>
<feature type="region of interest" description="Disordered" evidence="1">
    <location>
        <begin position="41"/>
        <end position="66"/>
    </location>
</feature>
<accession>A0A6S7HIC9</accession>